<keyword evidence="4 5" id="KW-0539">Nucleus</keyword>
<keyword evidence="9" id="KW-1185">Reference proteome</keyword>
<keyword evidence="2 5" id="KW-0158">Chromosome</keyword>
<reference evidence="8 9" key="1">
    <citation type="submission" date="2018-02" db="EMBL/GenBank/DDBJ databases">
        <title>Genome sequence of the basidiomycete white-rot fungus Phlebia centrifuga.</title>
        <authorList>
            <person name="Granchi Z."/>
            <person name="Peng M."/>
            <person name="de Vries R.P."/>
            <person name="Hilden K."/>
            <person name="Makela M.R."/>
            <person name="Grigoriev I."/>
            <person name="Riley R."/>
        </authorList>
    </citation>
    <scope>NUCLEOTIDE SEQUENCE [LARGE SCALE GENOMIC DNA]</scope>
    <source>
        <strain evidence="8 9">FBCC195</strain>
    </source>
</reference>
<feature type="domain" description="TERF2-interacting telomeric protein 1 Myb" evidence="7">
    <location>
        <begin position="201"/>
        <end position="261"/>
    </location>
</feature>
<comment type="similarity">
    <text evidence="1 5">Belongs to the RAP1 family.</text>
</comment>
<dbReference type="InterPro" id="IPR039595">
    <property type="entry name" value="TE2IP/Rap1"/>
</dbReference>
<feature type="region of interest" description="Disordered" evidence="6">
    <location>
        <begin position="471"/>
        <end position="491"/>
    </location>
</feature>
<dbReference type="PANTHER" id="PTHR16466:SF6">
    <property type="entry name" value="TELOMERIC REPEAT-BINDING FACTOR 2-INTERACTING PROTEIN 1"/>
    <property type="match status" value="1"/>
</dbReference>
<evidence type="ECO:0000256" key="2">
    <source>
        <dbReference type="ARBA" id="ARBA00022454"/>
    </source>
</evidence>
<evidence type="ECO:0000256" key="6">
    <source>
        <dbReference type="SAM" id="MobiDB-lite"/>
    </source>
</evidence>
<feature type="region of interest" description="Disordered" evidence="6">
    <location>
        <begin position="294"/>
        <end position="318"/>
    </location>
</feature>
<protein>
    <recommendedName>
        <fullName evidence="5">DNA-binding protein RAP1</fullName>
    </recommendedName>
</protein>
<evidence type="ECO:0000256" key="1">
    <source>
        <dbReference type="ARBA" id="ARBA00010467"/>
    </source>
</evidence>
<dbReference type="GO" id="GO:0070187">
    <property type="term" value="C:shelterin complex"/>
    <property type="evidence" value="ECO:0007669"/>
    <property type="project" value="TreeGrafter"/>
</dbReference>
<feature type="compositionally biased region" description="Polar residues" evidence="6">
    <location>
        <begin position="415"/>
        <end position="425"/>
    </location>
</feature>
<dbReference type="GO" id="GO:0031848">
    <property type="term" value="P:protection from non-homologous end joining at telomere"/>
    <property type="evidence" value="ECO:0007669"/>
    <property type="project" value="TreeGrafter"/>
</dbReference>
<organism evidence="8 9">
    <name type="scientific">Hermanssonia centrifuga</name>
    <dbReference type="NCBI Taxonomy" id="98765"/>
    <lineage>
        <taxon>Eukaryota</taxon>
        <taxon>Fungi</taxon>
        <taxon>Dikarya</taxon>
        <taxon>Basidiomycota</taxon>
        <taxon>Agaricomycotina</taxon>
        <taxon>Agaricomycetes</taxon>
        <taxon>Polyporales</taxon>
        <taxon>Meruliaceae</taxon>
        <taxon>Hermanssonia</taxon>
    </lineage>
</organism>
<comment type="subunit">
    <text evidence="5">Homodimer.</text>
</comment>
<evidence type="ECO:0000256" key="3">
    <source>
        <dbReference type="ARBA" id="ARBA00022895"/>
    </source>
</evidence>
<evidence type="ECO:0000256" key="5">
    <source>
        <dbReference type="RuleBase" id="RU367107"/>
    </source>
</evidence>
<gene>
    <name evidence="8" type="ORF">PHLCEN_2v5348</name>
</gene>
<accession>A0A2R6P5K0</accession>
<comment type="function">
    <text evidence="5">Involved in the regulation of telomere length, clustering and has a specific role in telomere position effect (TPE).</text>
</comment>
<keyword evidence="3 5" id="KW-0779">Telomere</keyword>
<comment type="caution">
    <text evidence="8">The sequence shown here is derived from an EMBL/GenBank/DDBJ whole genome shotgun (WGS) entry which is preliminary data.</text>
</comment>
<dbReference type="AlphaFoldDB" id="A0A2R6P5K0"/>
<comment type="subcellular location">
    <subcellularLocation>
        <location evidence="5">Nucleus</location>
    </subcellularLocation>
    <subcellularLocation>
        <location evidence="5">Chromosome</location>
        <location evidence="5">Telomere</location>
    </subcellularLocation>
</comment>
<sequence>MPIFQDQNGMAIKFFIQKDIPDDIQAEVCETITSLGGRVEAKVPRAGYILVQPGTSEEERLRTCWSTAERPERYFVPYTYVEACKMNGMLLKQIFVHDGHPIPMHIDSSIANVNVRHALSTRIQHSGGDPTASPQSARVILADPNTEIFQHLVKTHQSETNKYVESYLWVKKCIERGAVVYTPVVYKNPGGRRAGEERTHFTEEDEERLCDWIASKIPYKETGGRTGNRLYRQLCEMANNPDYGWVTRHTWQSWRERYKKNAPRLDIRISGIVERKRPALGEKGQYGYVRKPEERMKRSKKKVSQDGEGATVAGPSNDELDFMSEPVMLAGPPPPGVPGALPPTQLSDLVYPQLDLRFPHENISPEVAAARQNATEEEDDESEWQIRVNDGTQPQWAKRKAEPEEEGPIKKQHTESQASPHSEQSGLHVVDQAVQDIADEYRFTVGEVKEYYDKCGDVDKTRNRFRKMREILSNLPEDDPPALAPNSSAAT</sequence>
<evidence type="ECO:0000256" key="4">
    <source>
        <dbReference type="ARBA" id="ARBA00023242"/>
    </source>
</evidence>
<dbReference type="SUPFAM" id="SSF46689">
    <property type="entry name" value="Homeodomain-like"/>
    <property type="match status" value="1"/>
</dbReference>
<dbReference type="CDD" id="cd11655">
    <property type="entry name" value="rap1_myb-like"/>
    <property type="match status" value="1"/>
</dbReference>
<dbReference type="OrthoDB" id="435460at2759"/>
<evidence type="ECO:0000259" key="7">
    <source>
        <dbReference type="Pfam" id="PF08914"/>
    </source>
</evidence>
<dbReference type="Pfam" id="PF08914">
    <property type="entry name" value="Myb_Rap1"/>
    <property type="match status" value="1"/>
</dbReference>
<evidence type="ECO:0000313" key="8">
    <source>
        <dbReference type="EMBL" id="PSR85872.1"/>
    </source>
</evidence>
<dbReference type="Proteomes" id="UP000186601">
    <property type="component" value="Unassembled WGS sequence"/>
</dbReference>
<dbReference type="EMBL" id="MLYV02000523">
    <property type="protein sequence ID" value="PSR85872.1"/>
    <property type="molecule type" value="Genomic_DNA"/>
</dbReference>
<dbReference type="PANTHER" id="PTHR16466">
    <property type="entry name" value="TELOMERE REPEAT-BINDING FACTOR 2-INTERACTING PROTEIN 1"/>
    <property type="match status" value="1"/>
</dbReference>
<dbReference type="InterPro" id="IPR009057">
    <property type="entry name" value="Homeodomain-like_sf"/>
</dbReference>
<dbReference type="Gene3D" id="1.10.10.60">
    <property type="entry name" value="Homeodomain-like"/>
    <property type="match status" value="1"/>
</dbReference>
<dbReference type="InterPro" id="IPR015010">
    <property type="entry name" value="TERF2IP_Myb"/>
</dbReference>
<evidence type="ECO:0000313" key="9">
    <source>
        <dbReference type="Proteomes" id="UP000186601"/>
    </source>
</evidence>
<name>A0A2R6P5K0_9APHY</name>
<dbReference type="GO" id="GO:0010833">
    <property type="term" value="P:telomere maintenance via telomere lengthening"/>
    <property type="evidence" value="ECO:0007669"/>
    <property type="project" value="UniProtKB-UniRule"/>
</dbReference>
<feature type="compositionally biased region" description="Basic and acidic residues" evidence="6">
    <location>
        <begin position="399"/>
        <end position="414"/>
    </location>
</feature>
<proteinExistence type="inferred from homology"/>
<dbReference type="STRING" id="98765.A0A2R6P5K0"/>
<dbReference type="GO" id="GO:0042162">
    <property type="term" value="F:telomeric DNA binding"/>
    <property type="evidence" value="ECO:0007669"/>
    <property type="project" value="TreeGrafter"/>
</dbReference>
<feature type="region of interest" description="Disordered" evidence="6">
    <location>
        <begin position="370"/>
        <end position="431"/>
    </location>
</feature>